<evidence type="ECO:0000313" key="2">
    <source>
        <dbReference type="EMBL" id="ORY11710.1"/>
    </source>
</evidence>
<name>A0A1Y1ZNA7_9PLEO</name>
<dbReference type="Proteomes" id="UP000193144">
    <property type="component" value="Unassembled WGS sequence"/>
</dbReference>
<feature type="compositionally biased region" description="Basic and acidic residues" evidence="1">
    <location>
        <begin position="10"/>
        <end position="24"/>
    </location>
</feature>
<dbReference type="AlphaFoldDB" id="A0A1Y1ZNA7"/>
<evidence type="ECO:0000256" key="1">
    <source>
        <dbReference type="SAM" id="MobiDB-lite"/>
    </source>
</evidence>
<dbReference type="EMBL" id="MCFA01000058">
    <property type="protein sequence ID" value="ORY11710.1"/>
    <property type="molecule type" value="Genomic_DNA"/>
</dbReference>
<gene>
    <name evidence="2" type="ORF">BCR34DRAFT_601154</name>
</gene>
<keyword evidence="3" id="KW-1185">Reference proteome</keyword>
<feature type="region of interest" description="Disordered" evidence="1">
    <location>
        <begin position="1"/>
        <end position="35"/>
    </location>
</feature>
<evidence type="ECO:0000313" key="3">
    <source>
        <dbReference type="Proteomes" id="UP000193144"/>
    </source>
</evidence>
<reference evidence="2 3" key="1">
    <citation type="submission" date="2016-07" db="EMBL/GenBank/DDBJ databases">
        <title>Pervasive Adenine N6-methylation of Active Genes in Fungi.</title>
        <authorList>
            <consortium name="DOE Joint Genome Institute"/>
            <person name="Mondo S.J."/>
            <person name="Dannebaum R.O."/>
            <person name="Kuo R.C."/>
            <person name="Labutti K."/>
            <person name="Haridas S."/>
            <person name="Kuo A."/>
            <person name="Salamov A."/>
            <person name="Ahrendt S.R."/>
            <person name="Lipzen A."/>
            <person name="Sullivan W."/>
            <person name="Andreopoulos W.B."/>
            <person name="Clum A."/>
            <person name="Lindquist E."/>
            <person name="Daum C."/>
            <person name="Ramamoorthy G.K."/>
            <person name="Gryganskyi A."/>
            <person name="Culley D."/>
            <person name="Magnuson J.K."/>
            <person name="James T.Y."/>
            <person name="O'Malley M.A."/>
            <person name="Stajich J.E."/>
            <person name="Spatafora J.W."/>
            <person name="Visel A."/>
            <person name="Grigoriev I.V."/>
        </authorList>
    </citation>
    <scope>NUCLEOTIDE SEQUENCE [LARGE SCALE GENOMIC DNA]</scope>
    <source>
        <strain evidence="2 3">CBS 115471</strain>
    </source>
</reference>
<proteinExistence type="predicted"/>
<accession>A0A1Y1ZNA7</accession>
<protein>
    <submittedName>
        <fullName evidence="2">Uncharacterized protein</fullName>
    </submittedName>
</protein>
<comment type="caution">
    <text evidence="2">The sequence shown here is derived from an EMBL/GenBank/DDBJ whole genome shotgun (WGS) entry which is preliminary data.</text>
</comment>
<organism evidence="2 3">
    <name type="scientific">Clohesyomyces aquaticus</name>
    <dbReference type="NCBI Taxonomy" id="1231657"/>
    <lineage>
        <taxon>Eukaryota</taxon>
        <taxon>Fungi</taxon>
        <taxon>Dikarya</taxon>
        <taxon>Ascomycota</taxon>
        <taxon>Pezizomycotina</taxon>
        <taxon>Dothideomycetes</taxon>
        <taxon>Pleosporomycetidae</taxon>
        <taxon>Pleosporales</taxon>
        <taxon>Lindgomycetaceae</taxon>
        <taxon>Clohesyomyces</taxon>
    </lineage>
</organism>
<sequence>MSTGELAIRGTDRENTSGGHEESPGKNQGQSVSKPCGFSSLPWEIRSRIYQELDEHEPCHQMPTFVNNIRDLIKAIPASAWAMTTMNREFGAEVLERWALQAWLRDAVAAFAGWTIASKGNDPIGFVAQDWIDMVEFLWKEFWTTFMGDD</sequence>